<dbReference type="Pfam" id="PF14252">
    <property type="entry name" value="DUF4347"/>
    <property type="match status" value="1"/>
</dbReference>
<dbReference type="Pfam" id="PF17803">
    <property type="entry name" value="Cadherin_4"/>
    <property type="match status" value="1"/>
</dbReference>
<dbReference type="EMBL" id="CP054140">
    <property type="protein sequence ID" value="QQG65847.1"/>
    <property type="molecule type" value="Genomic_DNA"/>
</dbReference>
<dbReference type="GO" id="GO:0009653">
    <property type="term" value="P:anatomical structure morphogenesis"/>
    <property type="evidence" value="ECO:0007669"/>
    <property type="project" value="TreeGrafter"/>
</dbReference>
<dbReference type="PROSITE" id="PS51854">
    <property type="entry name" value="CSPG"/>
    <property type="match status" value="3"/>
</dbReference>
<evidence type="ECO:0000313" key="6">
    <source>
        <dbReference type="EMBL" id="QQG65847.1"/>
    </source>
</evidence>
<feature type="region of interest" description="Disordered" evidence="4">
    <location>
        <begin position="1732"/>
        <end position="1777"/>
    </location>
</feature>
<protein>
    <submittedName>
        <fullName evidence="6">Tandem-95 repeat protein</fullName>
    </submittedName>
</protein>
<dbReference type="Gene3D" id="2.60.40.3440">
    <property type="match status" value="1"/>
</dbReference>
<feature type="domain" description="Cadherin" evidence="5">
    <location>
        <begin position="615"/>
        <end position="750"/>
    </location>
</feature>
<evidence type="ECO:0000259" key="5">
    <source>
        <dbReference type="PROSITE" id="PS50268"/>
    </source>
</evidence>
<dbReference type="GO" id="GO:0007156">
    <property type="term" value="P:homophilic cell adhesion via plasma membrane adhesion molecules"/>
    <property type="evidence" value="ECO:0007669"/>
    <property type="project" value="InterPro"/>
</dbReference>
<reference evidence="6 7" key="1">
    <citation type="submission" date="2020-05" db="EMBL/GenBank/DDBJ databases">
        <title>Complete genome of Desulfobulbus oligotrophicus.</title>
        <authorList>
            <person name="Podar M."/>
        </authorList>
    </citation>
    <scope>NUCLEOTIDE SEQUENCE [LARGE SCALE GENOMIC DNA]</scope>
    <source>
        <strain evidence="6 7">Prop6</strain>
    </source>
</reference>
<feature type="compositionally biased region" description="Polar residues" evidence="4">
    <location>
        <begin position="1744"/>
        <end position="1756"/>
    </location>
</feature>
<dbReference type="Gene3D" id="2.60.40.10">
    <property type="entry name" value="Immunoglobulins"/>
    <property type="match status" value="2"/>
</dbReference>
<dbReference type="InterPro" id="IPR040853">
    <property type="entry name" value="RapA2_cadherin-like"/>
</dbReference>
<feature type="domain" description="Cadherin" evidence="5">
    <location>
        <begin position="489"/>
        <end position="619"/>
    </location>
</feature>
<dbReference type="Proteomes" id="UP000596092">
    <property type="component" value="Chromosome"/>
</dbReference>
<dbReference type="GO" id="GO:0016020">
    <property type="term" value="C:membrane"/>
    <property type="evidence" value="ECO:0007669"/>
    <property type="project" value="InterPro"/>
</dbReference>
<dbReference type="RefSeq" id="WP_199261411.1">
    <property type="nucleotide sequence ID" value="NZ_CP054140.1"/>
</dbReference>
<keyword evidence="1" id="KW-0732">Signal</keyword>
<dbReference type="PANTHER" id="PTHR45739">
    <property type="entry name" value="MATRIX PROTEIN, PUTATIVE-RELATED"/>
    <property type="match status" value="1"/>
</dbReference>
<proteinExistence type="predicted"/>
<dbReference type="PANTHER" id="PTHR45739:SF8">
    <property type="entry name" value="FRAS1-RELATED EXTRACELLULAR MATRIX PROTEIN 1"/>
    <property type="match status" value="1"/>
</dbReference>
<gene>
    <name evidence="6" type="ORF">HP555_08195</name>
</gene>
<name>A0A7T5VDE4_9BACT</name>
<dbReference type="NCBIfam" id="NF012211">
    <property type="entry name" value="tand_rpt_95"/>
    <property type="match status" value="2"/>
</dbReference>
<dbReference type="InterPro" id="IPR025592">
    <property type="entry name" value="DUF4347"/>
</dbReference>
<evidence type="ECO:0000256" key="4">
    <source>
        <dbReference type="SAM" id="MobiDB-lite"/>
    </source>
</evidence>
<dbReference type="Pfam" id="PF16184">
    <property type="entry name" value="Cadherin_3"/>
    <property type="match status" value="3"/>
</dbReference>
<evidence type="ECO:0000256" key="2">
    <source>
        <dbReference type="ARBA" id="ARBA00022737"/>
    </source>
</evidence>
<dbReference type="InterPro" id="IPR051561">
    <property type="entry name" value="FRAS1_ECM"/>
</dbReference>
<evidence type="ECO:0000256" key="3">
    <source>
        <dbReference type="ARBA" id="ARBA00023180"/>
    </source>
</evidence>
<dbReference type="KEGG" id="dog:HP555_08195"/>
<accession>A0A7T5VDE4</accession>
<dbReference type="Gene3D" id="2.60.40.2810">
    <property type="match status" value="1"/>
</dbReference>
<evidence type="ECO:0000256" key="1">
    <source>
        <dbReference type="ARBA" id="ARBA00022729"/>
    </source>
</evidence>
<dbReference type="InterPro" id="IPR013783">
    <property type="entry name" value="Ig-like_fold"/>
</dbReference>
<dbReference type="InterPro" id="IPR010221">
    <property type="entry name" value="VCBS_dom"/>
</dbReference>
<dbReference type="NCBIfam" id="TIGR01965">
    <property type="entry name" value="VCBS_repeat"/>
    <property type="match status" value="2"/>
</dbReference>
<dbReference type="InterPro" id="IPR002126">
    <property type="entry name" value="Cadherin-like_dom"/>
</dbReference>
<dbReference type="Pfam" id="PF17963">
    <property type="entry name" value="Big_9"/>
    <property type="match status" value="3"/>
</dbReference>
<dbReference type="PROSITE" id="PS50268">
    <property type="entry name" value="CADHERIN_2"/>
    <property type="match status" value="2"/>
</dbReference>
<keyword evidence="7" id="KW-1185">Reference proteome</keyword>
<feature type="compositionally biased region" description="Gly residues" evidence="4">
    <location>
        <begin position="1758"/>
        <end position="1770"/>
    </location>
</feature>
<keyword evidence="3" id="KW-0325">Glycoprotein</keyword>
<keyword evidence="2" id="KW-0677">Repeat</keyword>
<evidence type="ECO:0000313" key="7">
    <source>
        <dbReference type="Proteomes" id="UP000596092"/>
    </source>
</evidence>
<dbReference type="InterPro" id="IPR039005">
    <property type="entry name" value="CSPG_rpt"/>
</dbReference>
<sequence length="2883" mass="299289">MNNPPTFRPRACTLALEPRILFDGAAMAAVDDHLVAEQHHYAAETINHQVTEAVTNQAEVHTDQEAPPDAGAAASATLLLIDGRVRDTATLLGDVPANVTAIVVEAGESGFTAAAAALDSLGAVDSIQIISHGTGGGFFLGSDYINAATVVQYSDQLQQWGATLTDGGDILLYGCHIGAGAEGALLLSQLAGMTGADVAASLDATGGVSLGGNWTLEVSTGSIEALPAITAAARDSYQYLLAAPVITDTMTAIRTVAEDEPLLLTGLSVTDADNDTLTVTFTTDAGTFQLGTTAAGLDDSSGDGTGTLSFSGSAVAVNEALNTLTFQGLPDKNGSAEVTMTASDGESTVETVIAIMISPVNDAPTWSGGTGVEVAEGEEVFFDPVQPLPGLGFEQSQLGLREVDNSASQVILKVTHLPGQGTLRLSGTELAVGSTFAASQLGSLSYTHNGSQVLANTGDSFFVTVDDGAGGQLFDQEVSITVTPVNDAPSVTGRVTVIEGEAQVNLVEGGIIPATGSPRGSVTVSDPDDSSDRLSYAVTGLPEHGTLFYGGEPIESADVPFTVDDLTLLTYSHDGSEANGVPDGFDLRVTDSGGGTDTPLSTVERVVIDVINNNDDPVLVTNVPQTMPSDQSILTITGEMLKVDDVDSPATTLTYTVTTAPDLAEGYFTVGGHRLTAGSSFTQADIDAGRVVYHNHSSNEHTAALSFTVKDGDRRLYPTPRDGGIYDDETGTTLTVNTFSVEINENSPVFDGDTPGATVTYSTPTVSGDNAAVLLESGSVVLTDTDLSASDPAVANNNQLVYRLISLPKSGTLYLGDRALSYSDSFTQYDVDQGRIRFEHAGDEVFSDQFTYTVSNGVAESSAHVFQLNITPQNDTPVARVGERVFGAEGAIIPINAGHIVLTDADRDVPGAGEYAVDNVLSFRITVLPVHGGLYLNDMPVTVDTVISAADLAAGGLEYRHDGSENHTDAFTLVPFDNQGVGEADITATNQASVGTPLIVPITLTPVNDTPEFAGKQDLTGSRAVREGSTTTILGAADYSGANGDGSGDAVLHTDDVGYLVYQDPDNTTEQRQYRITTAPVNGVLLLGGTALSTGSVFTQDDLDAGRVQYRHNGSETSSDFFNYVVSDGDYSANETTSFTQGTPAAPATYVIDILPANDPPTITVSTGRLTVDSAVTWVDLPEITLKDPDIAGGVDSGERDFIQVRVEFLDDQENPYGVLSFSDDDVPTGVTIIGATEGSSLVFQGSLADVQAALGRVQARLATDTDPNSDAYAITISVDDRLRDDVGNLTNGANGGSVNENGSAVGDEHNVARTTIQVLASRANDPPVITAPDPVTVQEDIRTQITGLSFTDVDTFDSNTTTLTLSTMSDREGEIYFSASGSSLPAGVTLYAGAVGSSSITLQGTTAALNAALATLYYQGATDYNGDDSLTIEVNDHGNTGQDGGSSTASATVALGITPVNDPPRVTMPVGDRYLTGAGVFNFTDGDALGFDDPSDIRHTLPDFDLSSDRYTITLEAVDPNGDFHGRIEVATTTGLEVVSGLNTGSVTLTGTKADLDAALATVSYHLDNANADSAITFRMTVDDLGNGGTAIGGSVGSLTATGECTFYVTDTNDPPGFADLDAVSVNTYVENNDPVVIDPDATLFDPELDMYPSWSGGQVTVHRTDGPNRDDVFGFTGSGATGINQSGTDLRNGTTVIGSITNADGRLHITFNANATADVVDRVVQSITYRNTSEAPPPSVELTFTVNDQNSNDDGGTAGSGQNQGSGGPKSFSQNVTVNITPMVDHPVLSTGSEIEYTENDPPQTVDSGLTITDLDDDQMARARVAISSGFVSGDVLAVDVSNTNISAHYDADTGLLTLEGVDTIAHYQQVLRSLTYASTSDDPTDDATSTSRTLTYTVQDNGSSGAGPGEGSTTRTVNVVAVNDAPVVSGAESTRVFTENDPPLPLEPAGWSLSDVDDTQMTEVEVHIVSGRSDDDVLSAEDTALPSGWSQNYNSITGVLTLSGPAADIAAVITAMQSVTYFNSSEDPTVDERVIEWRVRDANSDQAGAEWSNVVETRLQVISVPDPPVATDDQAVINEDDVSVSGNVKTNDSDVDNTNDELSITGIRRGTEAQGGVMTDVAPATDSANGTEVIGLYGTLRLGADGSWTYSLDNDNPIVNALKTGDTLQEYFTYELTDPTDLPDTAQLTVTINGVTDGAPTIEPVDENGAEPGHLTVFEAGLTSETDTRETNEGHISLATADGLSTVTINGTTLSLSQLQNLGDHPVTIPTANGLLTVTGFTPTAEIGGVPVRGELTYTYTLLQPPSTPGADAWLETVPLVVTDAGGEEGHDSLIIRVIDDTPTAEDDVNSVVEGVGDEISVATGNVVTGGSPGDVADRIGADHTDTPVVGVAFGATVGSVGTPLSGAYGELLLAADGSYTYTLDNGNPVVNALRFGETLTETFTYTVSDQDGDQDTASLTITIHGTNDPPVARDDGPYDILEDTPLDSIDVLANDTDPENDPLTVVDATVDPSQGSVSINADGTLRFVPAQDFHGTAVISYTISDGAGGFSSAQAVVRVAPVNDPPVAVDDYGASPDGRSVDISLLTNDYDVDGDPLTATHIAGVPLLPGQSVVLPEGVVTLQADGVVTFAPNPGVQGTVRFSYTISDGQGGSAEGWVAVQVTPEAVIVPPAPSLPPLGEPPLFGDQTALPGVWFGEDLRHGVIRSSVAMGPTMYVLQAVEQAQEESRADQWRSLSRPQEVQPAEIRSMSLGSGLGMDPAIFVTPAVRQAQTQGGFIDQVVQGRVTRLSLGSDRLLPVPDLGASDPQELLPAGKLVEQAGVDRTTAESVPRPGRVAGLASPHPAPQRGALSFGEQLRAAGTQAPLTIGRGQPAATSSNR</sequence>
<dbReference type="GO" id="GO:0005509">
    <property type="term" value="F:calcium ion binding"/>
    <property type="evidence" value="ECO:0007669"/>
    <property type="project" value="InterPro"/>
</dbReference>
<feature type="region of interest" description="Disordered" evidence="4">
    <location>
        <begin position="2816"/>
        <end position="2883"/>
    </location>
</feature>
<organism evidence="6 7">
    <name type="scientific">Desulfobulbus oligotrophicus</name>
    <dbReference type="NCBI Taxonomy" id="1909699"/>
    <lineage>
        <taxon>Bacteria</taxon>
        <taxon>Pseudomonadati</taxon>
        <taxon>Thermodesulfobacteriota</taxon>
        <taxon>Desulfobulbia</taxon>
        <taxon>Desulfobulbales</taxon>
        <taxon>Desulfobulbaceae</taxon>
        <taxon>Desulfobulbus</taxon>
    </lineage>
</organism>